<gene>
    <name evidence="2" type="ORF">HED64_17990</name>
</gene>
<protein>
    <recommendedName>
        <fullName evidence="4">WxL domain-containing protein</fullName>
    </recommendedName>
</protein>
<evidence type="ECO:0000313" key="3">
    <source>
        <dbReference type="Proteomes" id="UP000746595"/>
    </source>
</evidence>
<feature type="chain" id="PRO_5046089628" description="WxL domain-containing protein" evidence="1">
    <location>
        <begin position="28"/>
        <end position="180"/>
    </location>
</feature>
<name>A0ABX1G992_9MICC</name>
<comment type="caution">
    <text evidence="2">The sequence shown here is derived from an EMBL/GenBank/DDBJ whole genome shotgun (WGS) entry which is preliminary data.</text>
</comment>
<organism evidence="2 3">
    <name type="scientific">Paeniglutamicibacter terrestris</name>
    <dbReference type="NCBI Taxonomy" id="2723403"/>
    <lineage>
        <taxon>Bacteria</taxon>
        <taxon>Bacillati</taxon>
        <taxon>Actinomycetota</taxon>
        <taxon>Actinomycetes</taxon>
        <taxon>Micrococcales</taxon>
        <taxon>Micrococcaceae</taxon>
        <taxon>Paeniglutamicibacter</taxon>
    </lineage>
</organism>
<keyword evidence="3" id="KW-1185">Reference proteome</keyword>
<proteinExistence type="predicted"/>
<sequence length="180" mass="17909">MRTITRTALALVGTAALVGSMAMPATAAPTSDTETTVLVDSGTIDISTPVATTSGLITAGSSATIPLDGVLVTDSRAGTASWSASVHMTPLTGQIVDNVLELTSADYLAETAITTGNPTMALPASVSVIGAIDGGTNVAVQTATTVAGNNTATWDATLTVETPTQALADTYTATLTHSVL</sequence>
<keyword evidence="1" id="KW-0732">Signal</keyword>
<dbReference type="EMBL" id="JAAWVT010000012">
    <property type="protein sequence ID" value="NKG22594.1"/>
    <property type="molecule type" value="Genomic_DNA"/>
</dbReference>
<feature type="signal peptide" evidence="1">
    <location>
        <begin position="1"/>
        <end position="27"/>
    </location>
</feature>
<evidence type="ECO:0008006" key="4">
    <source>
        <dbReference type="Google" id="ProtNLM"/>
    </source>
</evidence>
<accession>A0ABX1G992</accession>
<dbReference type="Proteomes" id="UP000746595">
    <property type="component" value="Unassembled WGS sequence"/>
</dbReference>
<dbReference type="RefSeq" id="WP_168153338.1">
    <property type="nucleotide sequence ID" value="NZ_JAAWVT010000012.1"/>
</dbReference>
<reference evidence="2 3" key="1">
    <citation type="submission" date="2020-04" db="EMBL/GenBank/DDBJ databases">
        <title>Paeniglutamicibacter sp. ANT13_2, a novel actinomycete isolated from sediment in Antarctica.</title>
        <authorList>
            <person name="Sakdapetsiri C."/>
            <person name="Pinyakong O."/>
        </authorList>
    </citation>
    <scope>NUCLEOTIDE SEQUENCE [LARGE SCALE GENOMIC DNA]</scope>
    <source>
        <strain evidence="2 3">ANT13_2</strain>
    </source>
</reference>
<evidence type="ECO:0000313" key="2">
    <source>
        <dbReference type="EMBL" id="NKG22594.1"/>
    </source>
</evidence>
<evidence type="ECO:0000256" key="1">
    <source>
        <dbReference type="SAM" id="SignalP"/>
    </source>
</evidence>